<reference evidence="8" key="1">
    <citation type="submission" date="2014-10" db="EMBL/GenBank/DDBJ databases">
        <title>Genome sequencing of Vitellibacter sp. D-24.</title>
        <authorList>
            <person name="Thevarajoo S."/>
            <person name="Selvaratnam C."/>
            <person name="Goh K.M."/>
            <person name="Chong C.S."/>
        </authorList>
    </citation>
    <scope>NUCLEOTIDE SEQUENCE [LARGE SCALE GENOMIC DNA]</scope>
    <source>
        <strain evidence="8">D-24</strain>
    </source>
</reference>
<evidence type="ECO:0000256" key="3">
    <source>
        <dbReference type="ARBA" id="ARBA00012824"/>
    </source>
</evidence>
<evidence type="ECO:0000313" key="7">
    <source>
        <dbReference type="EMBL" id="KXO01017.1"/>
    </source>
</evidence>
<dbReference type="PANTHER" id="PTHR42839">
    <property type="entry name" value="ISOCHORISMATE SYNTHASE ENTC"/>
    <property type="match status" value="1"/>
</dbReference>
<evidence type="ECO:0000256" key="5">
    <source>
        <dbReference type="ARBA" id="ARBA00041564"/>
    </source>
</evidence>
<comment type="caution">
    <text evidence="7">The sequence shown here is derived from an EMBL/GenBank/DDBJ whole genome shotgun (WGS) entry which is preliminary data.</text>
</comment>
<evidence type="ECO:0000256" key="4">
    <source>
        <dbReference type="ARBA" id="ARBA00023235"/>
    </source>
</evidence>
<evidence type="ECO:0000256" key="2">
    <source>
        <dbReference type="ARBA" id="ARBA00005297"/>
    </source>
</evidence>
<protein>
    <recommendedName>
        <fullName evidence="3">isochorismate synthase</fullName>
        <ecNumber evidence="3">5.4.4.2</ecNumber>
    </recommendedName>
    <alternativeName>
        <fullName evidence="5">Isochorismate mutase</fullName>
    </alternativeName>
</protein>
<dbReference type="InterPro" id="IPR005801">
    <property type="entry name" value="ADC_synthase"/>
</dbReference>
<evidence type="ECO:0000259" key="6">
    <source>
        <dbReference type="Pfam" id="PF00425"/>
    </source>
</evidence>
<comment type="catalytic activity">
    <reaction evidence="1">
        <text>chorismate = isochorismate</text>
        <dbReference type="Rhea" id="RHEA:18985"/>
        <dbReference type="ChEBI" id="CHEBI:29748"/>
        <dbReference type="ChEBI" id="CHEBI:29780"/>
        <dbReference type="EC" id="5.4.4.2"/>
    </reaction>
</comment>
<keyword evidence="8" id="KW-1185">Reference proteome</keyword>
<dbReference type="OrthoDB" id="9806579at2"/>
<feature type="domain" description="Chorismate-utilising enzyme C-terminal" evidence="6">
    <location>
        <begin position="97"/>
        <end position="343"/>
    </location>
</feature>
<dbReference type="STRING" id="1548749.LS48_00615"/>
<keyword evidence="4" id="KW-0413">Isomerase</keyword>
<dbReference type="Gene3D" id="3.60.120.10">
    <property type="entry name" value="Anthranilate synthase"/>
    <property type="match status" value="1"/>
</dbReference>
<gene>
    <name evidence="7" type="ORF">LS48_00615</name>
</gene>
<dbReference type="PANTHER" id="PTHR42839:SF2">
    <property type="entry name" value="ISOCHORISMATE SYNTHASE ENTC"/>
    <property type="match status" value="1"/>
</dbReference>
<name>A0A137RLI1_9FLAO</name>
<accession>A0A137RLI1</accession>
<dbReference type="EMBL" id="JRWG01000001">
    <property type="protein sequence ID" value="KXO01017.1"/>
    <property type="molecule type" value="Genomic_DNA"/>
</dbReference>
<comment type="similarity">
    <text evidence="2">Belongs to the isochorismate synthase family.</text>
</comment>
<dbReference type="Proteomes" id="UP000070138">
    <property type="component" value="Unassembled WGS sequence"/>
</dbReference>
<dbReference type="Pfam" id="PF00425">
    <property type="entry name" value="Chorismate_bind"/>
    <property type="match status" value="1"/>
</dbReference>
<dbReference type="EC" id="5.4.4.2" evidence="3"/>
<dbReference type="PATRIC" id="fig|1548749.3.peg.133"/>
<proteinExistence type="inferred from homology"/>
<sequence>MDFNLLTEKIEKHFEEGLPFVVYSLPNQKIVSALLQKNPELSTISELTDNGFVLAPFEYNDSAYFIPENDSEIVSAELSENTIELTPVPVAENASERKTYLEKVQKTIDNIKRRRATKIVISRPKDFPLSNFSLKQLLERLFGAYPLAFRYIWYHPQTGMWCGATPETLVRVETDSFKTMALAGTQSFCNSEKVSWGPKELDEQQMVTDSITNSLQRVTSVLKVSNPYTYRAGSLLHLRTDITGILKRGKATLTKIAAALHPTPAVCGSPQKFAKEFILQNEGYNREFYTGFLGPVNENGASASLMVNLRCMKIENNTARIFVGGGITIGSQPADEWQETQNKMQTMLQVLAPML</sequence>
<dbReference type="InterPro" id="IPR015890">
    <property type="entry name" value="Chorismate_C"/>
</dbReference>
<dbReference type="GO" id="GO:0008909">
    <property type="term" value="F:isochorismate synthase activity"/>
    <property type="evidence" value="ECO:0007669"/>
    <property type="project" value="UniProtKB-EC"/>
</dbReference>
<dbReference type="NCBIfam" id="TIGR00543">
    <property type="entry name" value="isochor_syn"/>
    <property type="match status" value="1"/>
</dbReference>
<organism evidence="7 8">
    <name type="scientific">Aequorivita aquimaris</name>
    <dbReference type="NCBI Taxonomy" id="1548749"/>
    <lineage>
        <taxon>Bacteria</taxon>
        <taxon>Pseudomonadati</taxon>
        <taxon>Bacteroidota</taxon>
        <taxon>Flavobacteriia</taxon>
        <taxon>Flavobacteriales</taxon>
        <taxon>Flavobacteriaceae</taxon>
        <taxon>Aequorivita</taxon>
    </lineage>
</organism>
<evidence type="ECO:0000313" key="8">
    <source>
        <dbReference type="Proteomes" id="UP000070138"/>
    </source>
</evidence>
<evidence type="ECO:0000256" key="1">
    <source>
        <dbReference type="ARBA" id="ARBA00000799"/>
    </source>
</evidence>
<reference evidence="7 8" key="2">
    <citation type="journal article" date="2016" name="Int. J. Syst. Evol. Microbiol.">
        <title>Vitellibacter aquimaris sp. nov., a marine bacterium isolated from seawater.</title>
        <authorList>
            <person name="Thevarajoo S."/>
            <person name="Selvaratnam C."/>
            <person name="Goh K.M."/>
            <person name="Hong K.W."/>
            <person name="Chan X.Y."/>
            <person name="Chan K.G."/>
            <person name="Chong C.S."/>
        </authorList>
    </citation>
    <scope>NUCLEOTIDE SEQUENCE [LARGE SCALE GENOMIC DNA]</scope>
    <source>
        <strain evidence="7 8">D-24</strain>
    </source>
</reference>
<dbReference type="InterPro" id="IPR004561">
    <property type="entry name" value="IsoChor_synthase"/>
</dbReference>
<dbReference type="SUPFAM" id="SSF56322">
    <property type="entry name" value="ADC synthase"/>
    <property type="match status" value="1"/>
</dbReference>
<dbReference type="AlphaFoldDB" id="A0A137RLI1"/>
<dbReference type="RefSeq" id="WP_062618939.1">
    <property type="nucleotide sequence ID" value="NZ_JRWG01000001.1"/>
</dbReference>